<evidence type="ECO:0000256" key="1">
    <source>
        <dbReference type="SAM" id="MobiDB-lite"/>
    </source>
</evidence>
<reference evidence="2 3" key="1">
    <citation type="submission" date="2016-06" db="EMBL/GenBank/DDBJ databases">
        <title>The Draft Genome Sequence and Annotation of the Desert Woodrat Neotoma lepida.</title>
        <authorList>
            <person name="Campbell M."/>
            <person name="Oakeson K.F."/>
            <person name="Yandell M."/>
            <person name="Halpert J.R."/>
            <person name="Dearing D."/>
        </authorList>
    </citation>
    <scope>NUCLEOTIDE SEQUENCE [LARGE SCALE GENOMIC DNA]</scope>
    <source>
        <strain evidence="2">417</strain>
        <tissue evidence="2">Liver</tissue>
    </source>
</reference>
<dbReference type="EMBL" id="LZPO01027696">
    <property type="protein sequence ID" value="OBS77916.1"/>
    <property type="molecule type" value="Genomic_DNA"/>
</dbReference>
<feature type="region of interest" description="Disordered" evidence="1">
    <location>
        <begin position="1"/>
        <end position="40"/>
    </location>
</feature>
<keyword evidence="3" id="KW-1185">Reference proteome</keyword>
<feature type="non-terminal residue" evidence="2">
    <location>
        <position position="78"/>
    </location>
</feature>
<dbReference type="STRING" id="56216.A0A1A6HI20"/>
<comment type="caution">
    <text evidence="2">The sequence shown here is derived from an EMBL/GenBank/DDBJ whole genome shotgun (WGS) entry which is preliminary data.</text>
</comment>
<gene>
    <name evidence="2" type="ORF">A6R68_19694</name>
</gene>
<evidence type="ECO:0000313" key="2">
    <source>
        <dbReference type="EMBL" id="OBS77916.1"/>
    </source>
</evidence>
<evidence type="ECO:0000313" key="3">
    <source>
        <dbReference type="Proteomes" id="UP000092124"/>
    </source>
</evidence>
<dbReference type="Proteomes" id="UP000092124">
    <property type="component" value="Unassembled WGS sequence"/>
</dbReference>
<feature type="compositionally biased region" description="Low complexity" evidence="1">
    <location>
        <begin position="13"/>
        <end position="23"/>
    </location>
</feature>
<proteinExistence type="predicted"/>
<dbReference type="AlphaFoldDB" id="A0A1A6HI20"/>
<accession>A0A1A6HI20</accession>
<sequence>MADAAALHSLGPSARASSAYRKAAGTKQTSALQPEDAARRRAELEAAVQRKVEFERKAVHIVEQLLEENITEEFLKEC</sequence>
<name>A0A1A6HI20_NEOLE</name>
<protein>
    <submittedName>
        <fullName evidence="2">Uncharacterized protein</fullName>
    </submittedName>
</protein>
<organism evidence="2 3">
    <name type="scientific">Neotoma lepida</name>
    <name type="common">Desert woodrat</name>
    <dbReference type="NCBI Taxonomy" id="56216"/>
    <lineage>
        <taxon>Eukaryota</taxon>
        <taxon>Metazoa</taxon>
        <taxon>Chordata</taxon>
        <taxon>Craniata</taxon>
        <taxon>Vertebrata</taxon>
        <taxon>Euteleostomi</taxon>
        <taxon>Mammalia</taxon>
        <taxon>Eutheria</taxon>
        <taxon>Euarchontoglires</taxon>
        <taxon>Glires</taxon>
        <taxon>Rodentia</taxon>
        <taxon>Myomorpha</taxon>
        <taxon>Muroidea</taxon>
        <taxon>Cricetidae</taxon>
        <taxon>Neotominae</taxon>
        <taxon>Neotoma</taxon>
    </lineage>
</organism>
<dbReference type="OrthoDB" id="2590500at2759"/>